<dbReference type="RefSeq" id="WP_349296827.1">
    <property type="nucleotide sequence ID" value="NZ_JBEDNQ010000002.1"/>
</dbReference>
<dbReference type="PANTHER" id="PTHR38050:SF2">
    <property type="entry name" value="FERULOYL ESTERASE C-RELATED"/>
    <property type="match status" value="1"/>
</dbReference>
<evidence type="ECO:0000256" key="6">
    <source>
        <dbReference type="ARBA" id="ARBA00023277"/>
    </source>
</evidence>
<evidence type="ECO:0000313" key="9">
    <source>
        <dbReference type="Proteomes" id="UP001494902"/>
    </source>
</evidence>
<evidence type="ECO:0000256" key="7">
    <source>
        <dbReference type="ARBA" id="ARBA00023326"/>
    </source>
</evidence>
<dbReference type="InterPro" id="IPR043595">
    <property type="entry name" value="FaeB/C/D"/>
</dbReference>
<dbReference type="PANTHER" id="PTHR38050">
    <property type="match status" value="1"/>
</dbReference>
<keyword evidence="5" id="KW-0378">Hydrolase</keyword>
<dbReference type="InterPro" id="IPR029058">
    <property type="entry name" value="AB_hydrolase_fold"/>
</dbReference>
<organism evidence="8 9">
    <name type="scientific">Pseudonocardia nematodicida</name>
    <dbReference type="NCBI Taxonomy" id="1206997"/>
    <lineage>
        <taxon>Bacteria</taxon>
        <taxon>Bacillati</taxon>
        <taxon>Actinomycetota</taxon>
        <taxon>Actinomycetes</taxon>
        <taxon>Pseudonocardiales</taxon>
        <taxon>Pseudonocardiaceae</taxon>
        <taxon>Pseudonocardia</taxon>
    </lineage>
</organism>
<reference evidence="8 9" key="1">
    <citation type="submission" date="2024-03" db="EMBL/GenBank/DDBJ databases">
        <title>Draft genome sequence of Pseudonocardia nematodicida JCM 31783.</title>
        <authorList>
            <person name="Butdee W."/>
            <person name="Duangmal K."/>
        </authorList>
    </citation>
    <scope>NUCLEOTIDE SEQUENCE [LARGE SCALE GENOMIC DNA]</scope>
    <source>
        <strain evidence="8 9">JCM 31783</strain>
    </source>
</reference>
<keyword evidence="4" id="KW-0732">Signal</keyword>
<keyword evidence="9" id="KW-1185">Reference proteome</keyword>
<dbReference type="EMBL" id="JBEDNQ010000002">
    <property type="protein sequence ID" value="MEQ3549730.1"/>
    <property type="molecule type" value="Genomic_DNA"/>
</dbReference>
<dbReference type="Proteomes" id="UP001494902">
    <property type="component" value="Unassembled WGS sequence"/>
</dbReference>
<gene>
    <name evidence="8" type="ORF">WIS52_04545</name>
</gene>
<accession>A0ABV1K5J9</accession>
<name>A0ABV1K5J9_9PSEU</name>
<comment type="subcellular location">
    <subcellularLocation>
        <location evidence="1">Secreted</location>
    </subcellularLocation>
</comment>
<evidence type="ECO:0000256" key="3">
    <source>
        <dbReference type="ARBA" id="ARBA00022651"/>
    </source>
</evidence>
<comment type="caution">
    <text evidence="8">The sequence shown here is derived from an EMBL/GenBank/DDBJ whole genome shotgun (WGS) entry which is preliminary data.</text>
</comment>
<dbReference type="SUPFAM" id="SSF53474">
    <property type="entry name" value="alpha/beta-Hydrolases"/>
    <property type="match status" value="1"/>
</dbReference>
<sequence length="327" mass="33432">MPVIAAGCAAAGTPGGAPASSVIAGACDDGRGGGWRSVAVEFDGRSHDVDVLVPGTPADARPGLVLDLHASRMNGAEQAAISGRERVAGEHGVVVATPTGAVRSPDPTPPLEGGSWSWHVPGVPVLGDQEIPPGTRDDVDFLAEMITVPERRACVDPARVYATGYSGGARMASALACEIPERIAAVAPVAGLRAGAAEPGDLAEPDAATCRPGSPVSISAFHGALDEVNPYGGDDDPRWGYSFPAALERWARVNGCSPTARETPVDESITLVSHDDCAGGAVVQLHRITSDGRTWPGSARVACDGCGGQTGRLDATEVMAEFFDALR</sequence>
<keyword evidence="6" id="KW-0119">Carbohydrate metabolism</keyword>
<evidence type="ECO:0000313" key="8">
    <source>
        <dbReference type="EMBL" id="MEQ3549730.1"/>
    </source>
</evidence>
<keyword evidence="2" id="KW-0964">Secreted</keyword>
<protein>
    <submittedName>
        <fullName evidence="8">PHB depolymerase family esterase</fullName>
    </submittedName>
</protein>
<keyword evidence="3" id="KW-0858">Xylan degradation</keyword>
<evidence type="ECO:0000256" key="4">
    <source>
        <dbReference type="ARBA" id="ARBA00022729"/>
    </source>
</evidence>
<evidence type="ECO:0000256" key="1">
    <source>
        <dbReference type="ARBA" id="ARBA00004613"/>
    </source>
</evidence>
<evidence type="ECO:0000256" key="5">
    <source>
        <dbReference type="ARBA" id="ARBA00022801"/>
    </source>
</evidence>
<proteinExistence type="predicted"/>
<dbReference type="Gene3D" id="3.40.50.1820">
    <property type="entry name" value="alpha/beta hydrolase"/>
    <property type="match status" value="1"/>
</dbReference>
<evidence type="ECO:0000256" key="2">
    <source>
        <dbReference type="ARBA" id="ARBA00022525"/>
    </source>
</evidence>
<keyword evidence="7" id="KW-0624">Polysaccharide degradation</keyword>